<name>G7E3Y9_MIXOS</name>
<dbReference type="eggNOG" id="KOG3393">
    <property type="taxonomic scope" value="Eukaryota"/>
</dbReference>
<protein>
    <submittedName>
        <fullName evidence="7">Uncharacterized protein</fullName>
    </submittedName>
</protein>
<feature type="transmembrane region" description="Helical" evidence="6">
    <location>
        <begin position="113"/>
        <end position="141"/>
    </location>
</feature>
<evidence type="ECO:0000256" key="3">
    <source>
        <dbReference type="ARBA" id="ARBA00022692"/>
    </source>
</evidence>
<dbReference type="RefSeq" id="XP_014570641.1">
    <property type="nucleotide sequence ID" value="XM_014715155.1"/>
</dbReference>
<evidence type="ECO:0000313" key="8">
    <source>
        <dbReference type="Proteomes" id="UP000009131"/>
    </source>
</evidence>
<dbReference type="HOGENOM" id="CLU_096876_0_1_1"/>
<evidence type="ECO:0000256" key="6">
    <source>
        <dbReference type="SAM" id="Phobius"/>
    </source>
</evidence>
<feature type="transmembrane region" description="Helical" evidence="6">
    <location>
        <begin position="30"/>
        <end position="47"/>
    </location>
</feature>
<evidence type="ECO:0000256" key="1">
    <source>
        <dbReference type="ARBA" id="ARBA00004141"/>
    </source>
</evidence>
<keyword evidence="4 6" id="KW-1133">Transmembrane helix</keyword>
<keyword evidence="8" id="KW-1185">Reference proteome</keyword>
<keyword evidence="3 6" id="KW-0812">Transmembrane</keyword>
<comment type="similarity">
    <text evidence="2">Belongs to the UPF0220 family.</text>
</comment>
<dbReference type="AlphaFoldDB" id="G7E3Y9"/>
<feature type="transmembrane region" description="Helical" evidence="6">
    <location>
        <begin position="153"/>
        <end position="175"/>
    </location>
</feature>
<evidence type="ECO:0000256" key="4">
    <source>
        <dbReference type="ARBA" id="ARBA00022989"/>
    </source>
</evidence>
<dbReference type="InParanoid" id="G7E3Y9"/>
<dbReference type="OMA" id="VHITFVD"/>
<feature type="transmembrane region" description="Helical" evidence="6">
    <location>
        <begin position="76"/>
        <end position="92"/>
    </location>
</feature>
<gene>
    <name evidence="7" type="primary">Mo04227</name>
    <name evidence="7" type="ORF">E5Q_04227</name>
</gene>
<evidence type="ECO:0000256" key="5">
    <source>
        <dbReference type="ARBA" id="ARBA00023136"/>
    </source>
</evidence>
<proteinExistence type="inferred from homology"/>
<dbReference type="Proteomes" id="UP000009131">
    <property type="component" value="Unassembled WGS sequence"/>
</dbReference>
<dbReference type="EMBL" id="BABT02000126">
    <property type="protein sequence ID" value="GAA97549.1"/>
    <property type="molecule type" value="Genomic_DNA"/>
</dbReference>
<dbReference type="STRING" id="764103.G7E3Y9"/>
<organism evidence="7 8">
    <name type="scientific">Mixia osmundae (strain CBS 9802 / IAM 14324 / JCM 22182 / KY 12970)</name>
    <dbReference type="NCBI Taxonomy" id="764103"/>
    <lineage>
        <taxon>Eukaryota</taxon>
        <taxon>Fungi</taxon>
        <taxon>Dikarya</taxon>
        <taxon>Basidiomycota</taxon>
        <taxon>Pucciniomycotina</taxon>
        <taxon>Mixiomycetes</taxon>
        <taxon>Mixiales</taxon>
        <taxon>Mixiaceae</taxon>
        <taxon>Mixia</taxon>
    </lineage>
</organism>
<dbReference type="FunCoup" id="G7E3Y9">
    <property type="interactions" value="60"/>
</dbReference>
<dbReference type="PANTHER" id="PTHR13180">
    <property type="entry name" value="SMALL MEMBRANE PROTEIN-RELATED"/>
    <property type="match status" value="1"/>
</dbReference>
<accession>G7E3Y9</accession>
<comment type="caution">
    <text evidence="7">The sequence shown here is derived from an EMBL/GenBank/DDBJ whole genome shotgun (WGS) entry which is preliminary data.</text>
</comment>
<dbReference type="OrthoDB" id="268928at2759"/>
<comment type="subcellular location">
    <subcellularLocation>
        <location evidence="1">Membrane</location>
        <topology evidence="1">Multi-pass membrane protein</topology>
    </subcellularLocation>
</comment>
<dbReference type="InterPro" id="IPR007919">
    <property type="entry name" value="UPF0220"/>
</dbReference>
<dbReference type="GO" id="GO:0016020">
    <property type="term" value="C:membrane"/>
    <property type="evidence" value="ECO:0007669"/>
    <property type="project" value="UniProtKB-SubCell"/>
</dbReference>
<evidence type="ECO:0000313" key="7">
    <source>
        <dbReference type="EMBL" id="GAA97549.1"/>
    </source>
</evidence>
<reference evidence="7 8" key="1">
    <citation type="journal article" date="2011" name="J. Gen. Appl. Microbiol.">
        <title>Draft genome sequencing of the enigmatic basidiomycete Mixia osmundae.</title>
        <authorList>
            <person name="Nishida H."/>
            <person name="Nagatsuka Y."/>
            <person name="Sugiyama J."/>
        </authorList>
    </citation>
    <scope>NUCLEOTIDE SEQUENCE [LARGE SCALE GENOMIC DNA]</scope>
    <source>
        <strain evidence="8">CBS 9802 / IAM 14324 / JCM 22182 / KY 12970</strain>
    </source>
</reference>
<keyword evidence="5 6" id="KW-0472">Membrane</keyword>
<reference evidence="7 8" key="2">
    <citation type="journal article" date="2012" name="Open Biol.">
        <title>Characteristics of nucleosomes and linker DNA regions on the genome of the basidiomycete Mixia osmundae revealed by mono- and dinucleosome mapping.</title>
        <authorList>
            <person name="Nishida H."/>
            <person name="Kondo S."/>
            <person name="Matsumoto T."/>
            <person name="Suzuki Y."/>
            <person name="Yoshikawa H."/>
            <person name="Taylor T.D."/>
            <person name="Sugiyama J."/>
        </authorList>
    </citation>
    <scope>NUCLEOTIDE SEQUENCE [LARGE SCALE GENOMIC DNA]</scope>
    <source>
        <strain evidence="8">CBS 9802 / IAM 14324 / JCM 22182 / KY 12970</strain>
    </source>
</reference>
<sequence>MSLPRSSYDPRRVCLISLPRITLGPKKREFGVYASGALFAIGWWFFLDACVQSSHSHPPPDAPYDSVPVHVRFEDWLPGLLATLGMIIVNLIDKQRLDSDDEGGMLGGVAWKARLFLFIGFAMMAAGLAGSIAFLVIKYIIPDYSAEYGFTTYWGIANVVQNVCIMLSASILWVAQNADSEYEYNLAL</sequence>
<evidence type="ECO:0000256" key="2">
    <source>
        <dbReference type="ARBA" id="ARBA00005335"/>
    </source>
</evidence>
<dbReference type="Pfam" id="PF05255">
    <property type="entry name" value="UPF0220"/>
    <property type="match status" value="1"/>
</dbReference>